<dbReference type="Pfam" id="PF00990">
    <property type="entry name" value="GGDEF"/>
    <property type="match status" value="1"/>
</dbReference>
<dbReference type="Gene3D" id="3.30.70.270">
    <property type="match status" value="1"/>
</dbReference>
<dbReference type="Proteomes" id="UP000722989">
    <property type="component" value="Unassembled WGS sequence"/>
</dbReference>
<sequence length="553" mass="59842">MGSAVRAQTAGAEAGSLAPAGAVPGGTLDDLADVSYRTPHAVYRLVAALRAMELARSADYRAVVAPAARAERLATEWDLPDLRLRARLIRAEALLRDGDAVESGRIAEEARAWAAEHGDTYLLARSHRQLCLFFYFLGEISDALAHAVQCVAHTTDDVPARLRAKYLMSLAWASHEAGSADDGRRRHEEALELAIAIDDDELIVQILNNLAYSASEAGDHERAERLIAQLHAVAARHGSTVDTYVLDTTARIHLARGRYAEAEAVLLPVLEGSAGHPVNERDTLAECLLTVAEIRRLRGDLAAAQAALDRAVTVCTERGLGSVRARVREQQAELYATAGRYREAYAEYLRFHTEWQALQSAQQDARARTLQAVFETEEARRLSVRFREMAQRDALTGLYNRRYVDEHLAALLEAPAAGGAPLSVALVDIDHFKAINDTLSHATGDTVLQQIAALLATAVTDGGFAARLGGEEFLLVFPGTDGGDAVRRCERLRRAIAGHPWRPVTGDLPVTASIGVAANTAGDVTPSELLSRADRNLYAAKRSGRNRVNADPA</sequence>
<comment type="caution">
    <text evidence="2">The sequence shown here is derived from an EMBL/GenBank/DDBJ whole genome shotgun (WGS) entry which is preliminary data.</text>
</comment>
<dbReference type="InterPro" id="IPR011990">
    <property type="entry name" value="TPR-like_helical_dom_sf"/>
</dbReference>
<dbReference type="PANTHER" id="PTHR45138">
    <property type="entry name" value="REGULATORY COMPONENTS OF SENSORY TRANSDUCTION SYSTEM"/>
    <property type="match status" value="1"/>
</dbReference>
<gene>
    <name evidence="2" type="ORF">HC031_10340</name>
</gene>
<dbReference type="PANTHER" id="PTHR45138:SF9">
    <property type="entry name" value="DIGUANYLATE CYCLASE DGCM-RELATED"/>
    <property type="match status" value="1"/>
</dbReference>
<dbReference type="EMBL" id="JAATVY010000005">
    <property type="protein sequence ID" value="NJC70105.1"/>
    <property type="molecule type" value="Genomic_DNA"/>
</dbReference>
<keyword evidence="3" id="KW-1185">Reference proteome</keyword>
<reference evidence="2 3" key="1">
    <citation type="submission" date="2020-03" db="EMBL/GenBank/DDBJ databases">
        <title>WGS of the type strain of Planosporangium spp.</title>
        <authorList>
            <person name="Thawai C."/>
        </authorList>
    </citation>
    <scope>NUCLEOTIDE SEQUENCE [LARGE SCALE GENOMIC DNA]</scope>
    <source>
        <strain evidence="2 3">TBRC 5610</strain>
    </source>
</reference>
<accession>A0ABX0XXK5</accession>
<name>A0ABX0XXK5_9ACTN</name>
<proteinExistence type="predicted"/>
<dbReference type="SUPFAM" id="SSF48452">
    <property type="entry name" value="TPR-like"/>
    <property type="match status" value="2"/>
</dbReference>
<dbReference type="InterPro" id="IPR043128">
    <property type="entry name" value="Rev_trsase/Diguanyl_cyclase"/>
</dbReference>
<evidence type="ECO:0000313" key="3">
    <source>
        <dbReference type="Proteomes" id="UP000722989"/>
    </source>
</evidence>
<dbReference type="InterPro" id="IPR000160">
    <property type="entry name" value="GGDEF_dom"/>
</dbReference>
<dbReference type="InterPro" id="IPR029787">
    <property type="entry name" value="Nucleotide_cyclase"/>
</dbReference>
<dbReference type="PROSITE" id="PS50887">
    <property type="entry name" value="GGDEF"/>
    <property type="match status" value="1"/>
</dbReference>
<organism evidence="2 3">
    <name type="scientific">Planosporangium thailandense</name>
    <dbReference type="NCBI Taxonomy" id="765197"/>
    <lineage>
        <taxon>Bacteria</taxon>
        <taxon>Bacillati</taxon>
        <taxon>Actinomycetota</taxon>
        <taxon>Actinomycetes</taxon>
        <taxon>Micromonosporales</taxon>
        <taxon>Micromonosporaceae</taxon>
        <taxon>Planosporangium</taxon>
    </lineage>
</organism>
<dbReference type="RefSeq" id="WP_167925008.1">
    <property type="nucleotide sequence ID" value="NZ_JAATVY010000005.1"/>
</dbReference>
<dbReference type="CDD" id="cd01949">
    <property type="entry name" value="GGDEF"/>
    <property type="match status" value="1"/>
</dbReference>
<dbReference type="NCBIfam" id="TIGR00254">
    <property type="entry name" value="GGDEF"/>
    <property type="match status" value="1"/>
</dbReference>
<protein>
    <submittedName>
        <fullName evidence="2">Diguanylate cyclase</fullName>
    </submittedName>
</protein>
<dbReference type="SUPFAM" id="SSF55073">
    <property type="entry name" value="Nucleotide cyclase"/>
    <property type="match status" value="1"/>
</dbReference>
<feature type="domain" description="GGDEF" evidence="1">
    <location>
        <begin position="420"/>
        <end position="553"/>
    </location>
</feature>
<dbReference type="InterPro" id="IPR050469">
    <property type="entry name" value="Diguanylate_Cyclase"/>
</dbReference>
<dbReference type="SMART" id="SM00267">
    <property type="entry name" value="GGDEF"/>
    <property type="match status" value="1"/>
</dbReference>
<evidence type="ECO:0000259" key="1">
    <source>
        <dbReference type="PROSITE" id="PS50887"/>
    </source>
</evidence>
<evidence type="ECO:0000313" key="2">
    <source>
        <dbReference type="EMBL" id="NJC70105.1"/>
    </source>
</evidence>
<dbReference type="Gene3D" id="1.25.40.10">
    <property type="entry name" value="Tetratricopeptide repeat domain"/>
    <property type="match status" value="2"/>
</dbReference>